<gene>
    <name evidence="2" type="ORF">MW046_16965</name>
</gene>
<geneLocation type="plasmid" evidence="2 3">
    <name>unnamed2</name>
</geneLocation>
<dbReference type="RefSeq" id="WP_247995376.1">
    <property type="nucleotide sequence ID" value="NZ_CP096021.1"/>
</dbReference>
<accession>A0A8U0A6K3</accession>
<dbReference type="EMBL" id="CP096021">
    <property type="protein sequence ID" value="UPM44722.1"/>
    <property type="molecule type" value="Genomic_DNA"/>
</dbReference>
<evidence type="ECO:0000259" key="1">
    <source>
        <dbReference type="Pfam" id="PF23439"/>
    </source>
</evidence>
<dbReference type="GeneID" id="71929774"/>
<organism evidence="2 3">
    <name type="scientific">Halocatena salina</name>
    <dbReference type="NCBI Taxonomy" id="2934340"/>
    <lineage>
        <taxon>Archaea</taxon>
        <taxon>Methanobacteriati</taxon>
        <taxon>Methanobacteriota</taxon>
        <taxon>Stenosarchaea group</taxon>
        <taxon>Halobacteria</taxon>
        <taxon>Halobacteriales</taxon>
        <taxon>Natronomonadaceae</taxon>
        <taxon>Halocatena</taxon>
    </lineage>
</organism>
<keyword evidence="3" id="KW-1185">Reference proteome</keyword>
<dbReference type="Pfam" id="PF23439">
    <property type="entry name" value="DUF7124"/>
    <property type="match status" value="1"/>
</dbReference>
<name>A0A8U0A6K3_9EURY</name>
<protein>
    <recommendedName>
        <fullName evidence="1">DUF7124 domain-containing protein</fullName>
    </recommendedName>
</protein>
<reference evidence="2" key="1">
    <citation type="submission" date="2022-04" db="EMBL/GenBank/DDBJ databases">
        <title>Halocatena sp. nov., isolated from a salt lake.</title>
        <authorList>
            <person name="Cui H.-L."/>
        </authorList>
    </citation>
    <scope>NUCLEOTIDE SEQUENCE</scope>
    <source>
        <strain evidence="2">AD-1</strain>
        <plasmid evidence="2">unnamed2</plasmid>
    </source>
</reference>
<proteinExistence type="predicted"/>
<dbReference type="AlphaFoldDB" id="A0A8U0A6K3"/>
<dbReference type="InterPro" id="IPR055548">
    <property type="entry name" value="DUF7124"/>
</dbReference>
<dbReference type="KEGG" id="haad:MW046_16965"/>
<sequence length="61" mass="6873">MASESMTLAFERAALRRLQQPRSAIVDAGRWARYVGLVTVEHDAVRAFEARHLVDGFRATD</sequence>
<dbReference type="Proteomes" id="UP000831768">
    <property type="component" value="Plasmid unnamed2"/>
</dbReference>
<evidence type="ECO:0000313" key="2">
    <source>
        <dbReference type="EMBL" id="UPM44722.1"/>
    </source>
</evidence>
<feature type="domain" description="DUF7124" evidence="1">
    <location>
        <begin position="6"/>
        <end position="55"/>
    </location>
</feature>
<keyword evidence="2" id="KW-0614">Plasmid</keyword>
<evidence type="ECO:0000313" key="3">
    <source>
        <dbReference type="Proteomes" id="UP000831768"/>
    </source>
</evidence>